<proteinExistence type="predicted"/>
<dbReference type="AlphaFoldDB" id="A0AAE0HLJ3"/>
<reference evidence="2" key="2">
    <citation type="submission" date="2023-06" db="EMBL/GenBank/DDBJ databases">
        <authorList>
            <consortium name="Lawrence Berkeley National Laboratory"/>
            <person name="Haridas S."/>
            <person name="Hensen N."/>
            <person name="Bonometti L."/>
            <person name="Westerberg I."/>
            <person name="Brannstrom I.O."/>
            <person name="Guillou S."/>
            <person name="Cros-Aarteil S."/>
            <person name="Calhoun S."/>
            <person name="Kuo A."/>
            <person name="Mondo S."/>
            <person name="Pangilinan J."/>
            <person name="Riley R."/>
            <person name="Labutti K."/>
            <person name="Andreopoulos B."/>
            <person name="Lipzen A."/>
            <person name="Chen C."/>
            <person name="Yanf M."/>
            <person name="Daum C."/>
            <person name="Ng V."/>
            <person name="Clum A."/>
            <person name="Steindorff A."/>
            <person name="Ohm R."/>
            <person name="Martin F."/>
            <person name="Silar P."/>
            <person name="Natvig D."/>
            <person name="Lalanne C."/>
            <person name="Gautier V."/>
            <person name="Ament-Velasquez S.L."/>
            <person name="Kruys A."/>
            <person name="Hutchinson M.I."/>
            <person name="Powell A.J."/>
            <person name="Barry K."/>
            <person name="Miller A.N."/>
            <person name="Grigoriev I.V."/>
            <person name="Debuchy R."/>
            <person name="Gladieux P."/>
            <person name="Thoren M.H."/>
            <person name="Johannesson H."/>
        </authorList>
    </citation>
    <scope>NUCLEOTIDE SEQUENCE</scope>
    <source>
        <strain evidence="2">CBS 168.71</strain>
    </source>
</reference>
<evidence type="ECO:0000313" key="2">
    <source>
        <dbReference type="EMBL" id="KAK3298793.1"/>
    </source>
</evidence>
<feature type="region of interest" description="Disordered" evidence="1">
    <location>
        <begin position="1"/>
        <end position="47"/>
    </location>
</feature>
<evidence type="ECO:0000256" key="1">
    <source>
        <dbReference type="SAM" id="MobiDB-lite"/>
    </source>
</evidence>
<dbReference type="Proteomes" id="UP001278766">
    <property type="component" value="Unassembled WGS sequence"/>
</dbReference>
<reference evidence="2" key="1">
    <citation type="journal article" date="2023" name="Mol. Phylogenet. Evol.">
        <title>Genome-scale phylogeny and comparative genomics of the fungal order Sordariales.</title>
        <authorList>
            <person name="Hensen N."/>
            <person name="Bonometti L."/>
            <person name="Westerberg I."/>
            <person name="Brannstrom I.O."/>
            <person name="Guillou S."/>
            <person name="Cros-Aarteil S."/>
            <person name="Calhoun S."/>
            <person name="Haridas S."/>
            <person name="Kuo A."/>
            <person name="Mondo S."/>
            <person name="Pangilinan J."/>
            <person name="Riley R."/>
            <person name="LaButti K."/>
            <person name="Andreopoulos B."/>
            <person name="Lipzen A."/>
            <person name="Chen C."/>
            <person name="Yan M."/>
            <person name="Daum C."/>
            <person name="Ng V."/>
            <person name="Clum A."/>
            <person name="Steindorff A."/>
            <person name="Ohm R.A."/>
            <person name="Martin F."/>
            <person name="Silar P."/>
            <person name="Natvig D.O."/>
            <person name="Lalanne C."/>
            <person name="Gautier V."/>
            <person name="Ament-Velasquez S.L."/>
            <person name="Kruys A."/>
            <person name="Hutchinson M.I."/>
            <person name="Powell A.J."/>
            <person name="Barry K."/>
            <person name="Miller A.N."/>
            <person name="Grigoriev I.V."/>
            <person name="Debuchy R."/>
            <person name="Gladieux P."/>
            <person name="Hiltunen Thoren M."/>
            <person name="Johannesson H."/>
        </authorList>
    </citation>
    <scope>NUCLEOTIDE SEQUENCE</scope>
    <source>
        <strain evidence="2">CBS 168.71</strain>
    </source>
</reference>
<protein>
    <submittedName>
        <fullName evidence="2">Uncharacterized protein</fullName>
    </submittedName>
</protein>
<comment type="caution">
    <text evidence="2">The sequence shown here is derived from an EMBL/GenBank/DDBJ whole genome shotgun (WGS) entry which is preliminary data.</text>
</comment>
<dbReference type="GeneID" id="87845780"/>
<sequence length="117" mass="12330">MSSSHSENTPASEHQAPEPPAAEPSHPSDDTHEARREGGYGPTPEQIATAQAILAKMEADGWIKPFVIRYPRWVLDDGTVICEGSGPEAEVEAATASSNEGPAPTEGPGSDNVRARL</sequence>
<feature type="region of interest" description="Disordered" evidence="1">
    <location>
        <begin position="86"/>
        <end position="117"/>
    </location>
</feature>
<gene>
    <name evidence="2" type="ORF">B0H64DRAFT_82533</name>
</gene>
<accession>A0AAE0HLJ3</accession>
<name>A0AAE0HLJ3_9PEZI</name>
<dbReference type="RefSeq" id="XP_062662307.1">
    <property type="nucleotide sequence ID" value="XM_062808832.1"/>
</dbReference>
<dbReference type="EMBL" id="JAUEPN010000002">
    <property type="protein sequence ID" value="KAK3298793.1"/>
    <property type="molecule type" value="Genomic_DNA"/>
</dbReference>
<feature type="compositionally biased region" description="Basic and acidic residues" evidence="1">
    <location>
        <begin position="26"/>
        <end position="38"/>
    </location>
</feature>
<evidence type="ECO:0000313" key="3">
    <source>
        <dbReference type="Proteomes" id="UP001278766"/>
    </source>
</evidence>
<organism evidence="2 3">
    <name type="scientific">Chaetomium fimeti</name>
    <dbReference type="NCBI Taxonomy" id="1854472"/>
    <lineage>
        <taxon>Eukaryota</taxon>
        <taxon>Fungi</taxon>
        <taxon>Dikarya</taxon>
        <taxon>Ascomycota</taxon>
        <taxon>Pezizomycotina</taxon>
        <taxon>Sordariomycetes</taxon>
        <taxon>Sordariomycetidae</taxon>
        <taxon>Sordariales</taxon>
        <taxon>Chaetomiaceae</taxon>
        <taxon>Chaetomium</taxon>
    </lineage>
</organism>
<keyword evidence="3" id="KW-1185">Reference proteome</keyword>